<accession>A0A328APY5</accession>
<dbReference type="SFLD" id="SFLDS00019">
    <property type="entry name" value="Glutathione_Transferase_(cytos"/>
    <property type="match status" value="1"/>
</dbReference>
<dbReference type="SUPFAM" id="SSF47616">
    <property type="entry name" value="GST C-terminal domain-like"/>
    <property type="match status" value="1"/>
</dbReference>
<evidence type="ECO:0000313" key="4">
    <source>
        <dbReference type="Proteomes" id="UP000249254"/>
    </source>
</evidence>
<dbReference type="PROSITE" id="PS50404">
    <property type="entry name" value="GST_NTER"/>
    <property type="match status" value="1"/>
</dbReference>
<dbReference type="InterPro" id="IPR036282">
    <property type="entry name" value="Glutathione-S-Trfase_C_sf"/>
</dbReference>
<dbReference type="InterPro" id="IPR036249">
    <property type="entry name" value="Thioredoxin-like_sf"/>
</dbReference>
<dbReference type="InterPro" id="IPR040079">
    <property type="entry name" value="Glutathione_S-Trfase"/>
</dbReference>
<evidence type="ECO:0000259" key="1">
    <source>
        <dbReference type="PROSITE" id="PS50404"/>
    </source>
</evidence>
<dbReference type="AlphaFoldDB" id="A0A328APY5"/>
<dbReference type="SUPFAM" id="SSF52833">
    <property type="entry name" value="Thioredoxin-like"/>
    <property type="match status" value="1"/>
</dbReference>
<feature type="domain" description="GST C-terminal" evidence="2">
    <location>
        <begin position="87"/>
        <end position="213"/>
    </location>
</feature>
<keyword evidence="4" id="KW-1185">Reference proteome</keyword>
<dbReference type="InterPro" id="IPR004046">
    <property type="entry name" value="GST_C"/>
</dbReference>
<gene>
    <name evidence="3" type="ORF">DJ017_15095</name>
</gene>
<keyword evidence="3" id="KW-0808">Transferase</keyword>
<dbReference type="Pfam" id="PF13417">
    <property type="entry name" value="GST_N_3"/>
    <property type="match status" value="1"/>
</dbReference>
<name>A0A328APY5_9CAUL</name>
<dbReference type="PROSITE" id="PS50405">
    <property type="entry name" value="GST_CTER"/>
    <property type="match status" value="1"/>
</dbReference>
<protein>
    <submittedName>
        <fullName evidence="3">Glutathione S-transferase family protein</fullName>
    </submittedName>
</protein>
<proteinExistence type="predicted"/>
<dbReference type="Pfam" id="PF00043">
    <property type="entry name" value="GST_C"/>
    <property type="match status" value="1"/>
</dbReference>
<sequence>MFVLHGHPLSSFHQKAAVAFYDTGTPFEFAMLDLGDEAERARFTALWPFGKMPVLEDRARGQVVGESTAVIEHLAATTPAAARLIPADPETARRTRLMDRIFDLYVQAPFQRFGDHRREVPGARDEAIPELVKGQLATAYGYLEGALAGRAWAAGEDFTLADCGAGPALFYANRILPIADHPNIAAYFERLKARPSYARAFEESKPYLDWVPF</sequence>
<dbReference type="SFLD" id="SFLDG00358">
    <property type="entry name" value="Main_(cytGST)"/>
    <property type="match status" value="1"/>
</dbReference>
<comment type="caution">
    <text evidence="3">The sequence shown here is derived from an EMBL/GenBank/DDBJ whole genome shotgun (WGS) entry which is preliminary data.</text>
</comment>
<dbReference type="CDD" id="cd00570">
    <property type="entry name" value="GST_N_family"/>
    <property type="match status" value="1"/>
</dbReference>
<feature type="domain" description="GST N-terminal" evidence="1">
    <location>
        <begin position="1"/>
        <end position="82"/>
    </location>
</feature>
<dbReference type="InterPro" id="IPR004045">
    <property type="entry name" value="Glutathione_S-Trfase_N"/>
</dbReference>
<evidence type="ECO:0000313" key="3">
    <source>
        <dbReference type="EMBL" id="RAK56381.1"/>
    </source>
</evidence>
<evidence type="ECO:0000259" key="2">
    <source>
        <dbReference type="PROSITE" id="PS50405"/>
    </source>
</evidence>
<organism evidence="3 4">
    <name type="scientific">Phenylobacterium soli</name>
    <dbReference type="NCBI Taxonomy" id="2170551"/>
    <lineage>
        <taxon>Bacteria</taxon>
        <taxon>Pseudomonadati</taxon>
        <taxon>Pseudomonadota</taxon>
        <taxon>Alphaproteobacteria</taxon>
        <taxon>Caulobacterales</taxon>
        <taxon>Caulobacteraceae</taxon>
        <taxon>Phenylobacterium</taxon>
    </lineage>
</organism>
<dbReference type="InterPro" id="IPR010987">
    <property type="entry name" value="Glutathione-S-Trfase_C-like"/>
</dbReference>
<dbReference type="Gene3D" id="3.40.30.10">
    <property type="entry name" value="Glutaredoxin"/>
    <property type="match status" value="1"/>
</dbReference>
<dbReference type="OrthoDB" id="9782992at2"/>
<dbReference type="PANTHER" id="PTHR44051:SF8">
    <property type="entry name" value="GLUTATHIONE S-TRANSFERASE GSTA"/>
    <property type="match status" value="1"/>
</dbReference>
<dbReference type="Gene3D" id="1.20.1050.10">
    <property type="match status" value="1"/>
</dbReference>
<dbReference type="GO" id="GO:0016740">
    <property type="term" value="F:transferase activity"/>
    <property type="evidence" value="ECO:0007669"/>
    <property type="project" value="UniProtKB-KW"/>
</dbReference>
<dbReference type="CDD" id="cd00299">
    <property type="entry name" value="GST_C_family"/>
    <property type="match status" value="1"/>
</dbReference>
<dbReference type="PANTHER" id="PTHR44051">
    <property type="entry name" value="GLUTATHIONE S-TRANSFERASE-RELATED"/>
    <property type="match status" value="1"/>
</dbReference>
<dbReference type="EMBL" id="QFYQ01000001">
    <property type="protein sequence ID" value="RAK56381.1"/>
    <property type="molecule type" value="Genomic_DNA"/>
</dbReference>
<reference evidence="4" key="1">
    <citation type="submission" date="2018-05" db="EMBL/GenBank/DDBJ databases">
        <authorList>
            <person name="Li X."/>
        </authorList>
    </citation>
    <scope>NUCLEOTIDE SEQUENCE [LARGE SCALE GENOMIC DNA]</scope>
    <source>
        <strain evidence="4">LX32</strain>
    </source>
</reference>
<dbReference type="Proteomes" id="UP000249254">
    <property type="component" value="Unassembled WGS sequence"/>
</dbReference>